<reference evidence="9 10" key="1">
    <citation type="submission" date="2022-12" db="EMBL/GenBank/DDBJ databases">
        <title>Chromosome-level genome of Tegillarca granosa.</title>
        <authorList>
            <person name="Kim J."/>
        </authorList>
    </citation>
    <scope>NUCLEOTIDE SEQUENCE [LARGE SCALE GENOMIC DNA]</scope>
    <source>
        <strain evidence="9">Teg-2019</strain>
        <tissue evidence="9">Adductor muscle</tissue>
    </source>
</reference>
<keyword evidence="10" id="KW-1185">Reference proteome</keyword>
<keyword evidence="5" id="KW-0479">Metal-binding</keyword>
<evidence type="ECO:0000313" key="9">
    <source>
        <dbReference type="EMBL" id="KAJ8312906.1"/>
    </source>
</evidence>
<dbReference type="PANTHER" id="PTHR31609:SF1">
    <property type="entry name" value="CARBOHYDRATE DEACETYLASE"/>
    <property type="match status" value="1"/>
</dbReference>
<keyword evidence="7" id="KW-0460">Magnesium</keyword>
<protein>
    <recommendedName>
        <fullName evidence="4">Carbohydrate deacetylase</fullName>
    </recommendedName>
</protein>
<dbReference type="EMBL" id="JARBDR010000440">
    <property type="protein sequence ID" value="KAJ8312906.1"/>
    <property type="molecule type" value="Genomic_DNA"/>
</dbReference>
<proteinExistence type="inferred from homology"/>
<evidence type="ECO:0000256" key="2">
    <source>
        <dbReference type="ARBA" id="ARBA00003451"/>
    </source>
</evidence>
<evidence type="ECO:0000256" key="5">
    <source>
        <dbReference type="ARBA" id="ARBA00022723"/>
    </source>
</evidence>
<evidence type="ECO:0000256" key="4">
    <source>
        <dbReference type="ARBA" id="ARBA00018477"/>
    </source>
</evidence>
<sequence>MRYLVINADDFGYSKERNEGIVECFKQKIITSTSLLVNGIAVSDAARLSLQHEIPTGKEVQCQIDRFKDLMGYTPVHTDGHQHIHILPEICSIFASVLKENGILATRVPAEILHDDHIWRSKEQSIFMSRVVQDAKSARSVFNQAAISNTEIVNKPITCELMVHPGFLTGEVGGCGNGPDDFSQSVEREHEMSILANQNILQFYQQT</sequence>
<dbReference type="Pfam" id="PF04794">
    <property type="entry name" value="YdjC"/>
    <property type="match status" value="2"/>
</dbReference>
<comment type="similarity">
    <text evidence="3">Belongs to the YdjC deacetylase family.</text>
</comment>
<comment type="caution">
    <text evidence="9">The sequence shown here is derived from an EMBL/GenBank/DDBJ whole genome shotgun (WGS) entry which is preliminary data.</text>
</comment>
<feature type="non-terminal residue" evidence="9">
    <location>
        <position position="207"/>
    </location>
</feature>
<keyword evidence="8" id="KW-0119">Carbohydrate metabolism</keyword>
<evidence type="ECO:0000256" key="8">
    <source>
        <dbReference type="ARBA" id="ARBA00023277"/>
    </source>
</evidence>
<evidence type="ECO:0000256" key="6">
    <source>
        <dbReference type="ARBA" id="ARBA00022801"/>
    </source>
</evidence>
<comment type="function">
    <text evidence="2">Probably catalyzes the deacetylation of acetylated carbohydrates an important step in the degradation of oligosaccharides.</text>
</comment>
<dbReference type="SUPFAM" id="SSF88713">
    <property type="entry name" value="Glycoside hydrolase/deacetylase"/>
    <property type="match status" value="1"/>
</dbReference>
<gene>
    <name evidence="9" type="ORF">KUTeg_010279</name>
</gene>
<dbReference type="Proteomes" id="UP001217089">
    <property type="component" value="Unassembled WGS sequence"/>
</dbReference>
<dbReference type="InterPro" id="IPR006879">
    <property type="entry name" value="YdjC-like"/>
</dbReference>
<comment type="cofactor">
    <cofactor evidence="1">
        <name>Mg(2+)</name>
        <dbReference type="ChEBI" id="CHEBI:18420"/>
    </cofactor>
</comment>
<dbReference type="Gene3D" id="3.20.20.370">
    <property type="entry name" value="Glycoside hydrolase/deacetylase"/>
    <property type="match status" value="2"/>
</dbReference>
<evidence type="ECO:0000256" key="1">
    <source>
        <dbReference type="ARBA" id="ARBA00001946"/>
    </source>
</evidence>
<dbReference type="PANTHER" id="PTHR31609">
    <property type="entry name" value="YDJC DEACETYLASE FAMILY MEMBER"/>
    <property type="match status" value="1"/>
</dbReference>
<evidence type="ECO:0000256" key="7">
    <source>
        <dbReference type="ARBA" id="ARBA00022842"/>
    </source>
</evidence>
<keyword evidence="6" id="KW-0378">Hydrolase</keyword>
<organism evidence="9 10">
    <name type="scientific">Tegillarca granosa</name>
    <name type="common">Malaysian cockle</name>
    <name type="synonym">Anadara granosa</name>
    <dbReference type="NCBI Taxonomy" id="220873"/>
    <lineage>
        <taxon>Eukaryota</taxon>
        <taxon>Metazoa</taxon>
        <taxon>Spiralia</taxon>
        <taxon>Lophotrochozoa</taxon>
        <taxon>Mollusca</taxon>
        <taxon>Bivalvia</taxon>
        <taxon>Autobranchia</taxon>
        <taxon>Pteriomorphia</taxon>
        <taxon>Arcoida</taxon>
        <taxon>Arcoidea</taxon>
        <taxon>Arcidae</taxon>
        <taxon>Tegillarca</taxon>
    </lineage>
</organism>
<dbReference type="InterPro" id="IPR011330">
    <property type="entry name" value="Glyco_hydro/deAcase_b/a-brl"/>
</dbReference>
<accession>A0ABQ9F693</accession>
<evidence type="ECO:0000313" key="10">
    <source>
        <dbReference type="Proteomes" id="UP001217089"/>
    </source>
</evidence>
<evidence type="ECO:0000256" key="3">
    <source>
        <dbReference type="ARBA" id="ARBA00008843"/>
    </source>
</evidence>
<name>A0ABQ9F693_TEGGR</name>